<dbReference type="SUPFAM" id="SSF103473">
    <property type="entry name" value="MFS general substrate transporter"/>
    <property type="match status" value="1"/>
</dbReference>
<dbReference type="InterPro" id="IPR015500">
    <property type="entry name" value="Peptidase_S8_subtilisin-rel"/>
</dbReference>
<evidence type="ECO:0000313" key="28">
    <source>
        <dbReference type="EMBL" id="RDH32859.1"/>
    </source>
</evidence>
<evidence type="ECO:0000256" key="23">
    <source>
        <dbReference type="PROSITE-ProRule" id="PRU01240"/>
    </source>
</evidence>
<dbReference type="GeneID" id="38141676"/>
<evidence type="ECO:0000256" key="21">
    <source>
        <dbReference type="ARBA" id="ARBA00033459"/>
    </source>
</evidence>
<keyword evidence="9 25" id="KW-0812">Transmembrane</keyword>
<evidence type="ECO:0000256" key="24">
    <source>
        <dbReference type="RuleBase" id="RU003355"/>
    </source>
</evidence>
<dbReference type="GO" id="GO:0006508">
    <property type="term" value="P:proteolysis"/>
    <property type="evidence" value="ECO:0007669"/>
    <property type="project" value="UniProtKB-KW"/>
</dbReference>
<dbReference type="PRINTS" id="PR00723">
    <property type="entry name" value="SUBTILISIN"/>
</dbReference>
<dbReference type="FunFam" id="1.20.1250.20:FF:000475">
    <property type="entry name" value="MFS multidrug transporter, putative"/>
    <property type="match status" value="1"/>
</dbReference>
<feature type="signal peptide" evidence="26">
    <location>
        <begin position="1"/>
        <end position="20"/>
    </location>
</feature>
<feature type="transmembrane region" description="Helical" evidence="25">
    <location>
        <begin position="872"/>
        <end position="891"/>
    </location>
</feature>
<dbReference type="EMBL" id="KZ852049">
    <property type="protein sequence ID" value="RDH32859.1"/>
    <property type="molecule type" value="Genomic_DNA"/>
</dbReference>
<dbReference type="STRING" id="1341132.A0A3F3Q0X3"/>
<reference evidence="28 29" key="1">
    <citation type="submission" date="2018-07" db="EMBL/GenBank/DDBJ databases">
        <title>The genomes of Aspergillus section Nigri reveals drivers in fungal speciation.</title>
        <authorList>
            <consortium name="DOE Joint Genome Institute"/>
            <person name="Vesth T.C."/>
            <person name="Nybo J."/>
            <person name="Theobald S."/>
            <person name="Brandl J."/>
            <person name="Frisvad J.C."/>
            <person name="Nielsen K.F."/>
            <person name="Lyhne E.K."/>
            <person name="Kogle M.E."/>
            <person name="Kuo A."/>
            <person name="Riley R."/>
            <person name="Clum A."/>
            <person name="Nolan M."/>
            <person name="Lipzen A."/>
            <person name="Salamov A."/>
            <person name="Henrissat B."/>
            <person name="Wiebenga A."/>
            <person name="De vries R.P."/>
            <person name="Grigoriev I.V."/>
            <person name="Mortensen U.H."/>
            <person name="Andersen M.R."/>
            <person name="Baker S.E."/>
        </authorList>
    </citation>
    <scope>NUCLEOTIDE SEQUENCE [LARGE SCALE GENOMIC DNA]</scope>
    <source>
        <strain evidence="28 29">CBS 139.54b</strain>
    </source>
</reference>
<feature type="transmembrane region" description="Helical" evidence="25">
    <location>
        <begin position="504"/>
        <end position="524"/>
    </location>
</feature>
<evidence type="ECO:0000256" key="9">
    <source>
        <dbReference type="ARBA" id="ARBA00022692"/>
    </source>
</evidence>
<dbReference type="FunFam" id="3.40.50.200:FF:000014">
    <property type="entry name" value="Proteinase K"/>
    <property type="match status" value="1"/>
</dbReference>
<dbReference type="PROSITE" id="PS00138">
    <property type="entry name" value="SUBTILASE_SER"/>
    <property type="match status" value="1"/>
</dbReference>
<feature type="transmembrane region" description="Helical" evidence="25">
    <location>
        <begin position="536"/>
        <end position="555"/>
    </location>
</feature>
<name>A0A3F3Q0X3_9EURO</name>
<evidence type="ECO:0000256" key="8">
    <source>
        <dbReference type="ARBA" id="ARBA00022670"/>
    </source>
</evidence>
<feature type="transmembrane region" description="Helical" evidence="25">
    <location>
        <begin position="737"/>
        <end position="755"/>
    </location>
</feature>
<evidence type="ECO:0000256" key="1">
    <source>
        <dbReference type="ARBA" id="ARBA00001242"/>
    </source>
</evidence>
<evidence type="ECO:0000256" key="19">
    <source>
        <dbReference type="ARBA" id="ARBA00031855"/>
    </source>
</evidence>
<dbReference type="PANTHER" id="PTHR23502:SF157">
    <property type="entry name" value="MAJOR FACILITATOR SUPERFAMILY (MFS) PROFILE DOMAIN-CONTAINING PROTEIN-RELATED"/>
    <property type="match status" value="1"/>
</dbReference>
<evidence type="ECO:0000256" key="3">
    <source>
        <dbReference type="ARBA" id="ARBA00004613"/>
    </source>
</evidence>
<dbReference type="InterPro" id="IPR023827">
    <property type="entry name" value="Peptidase_S8_Asp-AS"/>
</dbReference>
<keyword evidence="29" id="KW-1185">Reference proteome</keyword>
<evidence type="ECO:0000256" key="22">
    <source>
        <dbReference type="ARBA" id="ARBA00056888"/>
    </source>
</evidence>
<keyword evidence="15" id="KW-0865">Zymogen</keyword>
<evidence type="ECO:0000256" key="17">
    <source>
        <dbReference type="ARBA" id="ARBA00031236"/>
    </source>
</evidence>
<feature type="transmembrane region" description="Helical" evidence="25">
    <location>
        <begin position="561"/>
        <end position="580"/>
    </location>
</feature>
<dbReference type="AlphaFoldDB" id="A0A3F3Q0X3"/>
<comment type="catalytic activity">
    <reaction evidence="1">
        <text>Hydrolysis of proteins with broad specificity, and of Bz-Arg-OEt &gt; Ac-Tyr-OEt. Does not hydrolyze peptide amides.</text>
        <dbReference type="EC" id="3.4.21.63"/>
    </reaction>
</comment>
<dbReference type="PROSITE" id="PS00137">
    <property type="entry name" value="SUBTILASE_HIS"/>
    <property type="match status" value="1"/>
</dbReference>
<feature type="transmembrane region" description="Helical" evidence="25">
    <location>
        <begin position="592"/>
        <end position="618"/>
    </location>
</feature>
<dbReference type="InterPro" id="IPR011701">
    <property type="entry name" value="MFS"/>
</dbReference>
<dbReference type="Proteomes" id="UP000253729">
    <property type="component" value="Unassembled WGS sequence"/>
</dbReference>
<dbReference type="PANTHER" id="PTHR23502">
    <property type="entry name" value="MAJOR FACILITATOR SUPERFAMILY"/>
    <property type="match status" value="1"/>
</dbReference>
<feature type="transmembrane region" description="Helical" evidence="25">
    <location>
        <begin position="624"/>
        <end position="643"/>
    </location>
</feature>
<evidence type="ECO:0000259" key="27">
    <source>
        <dbReference type="PROSITE" id="PS50850"/>
    </source>
</evidence>
<dbReference type="Pfam" id="PF07690">
    <property type="entry name" value="MFS_1"/>
    <property type="match status" value="1"/>
</dbReference>
<dbReference type="InterPro" id="IPR010259">
    <property type="entry name" value="S8pro/Inhibitor_I9"/>
</dbReference>
<dbReference type="InterPro" id="IPR022398">
    <property type="entry name" value="Peptidase_S8_His-AS"/>
</dbReference>
<dbReference type="GO" id="GO:0022857">
    <property type="term" value="F:transmembrane transporter activity"/>
    <property type="evidence" value="ECO:0007669"/>
    <property type="project" value="InterPro"/>
</dbReference>
<keyword evidence="8 23" id="KW-0645">Protease</keyword>
<evidence type="ECO:0000256" key="18">
    <source>
        <dbReference type="ARBA" id="ARBA00031429"/>
    </source>
</evidence>
<dbReference type="InterPro" id="IPR000209">
    <property type="entry name" value="Peptidase_S8/S53_dom"/>
</dbReference>
<dbReference type="InterPro" id="IPR034193">
    <property type="entry name" value="PCSK9_ProteinaseK-like"/>
</dbReference>
<evidence type="ECO:0000256" key="2">
    <source>
        <dbReference type="ARBA" id="ARBA00004141"/>
    </source>
</evidence>
<evidence type="ECO:0000256" key="13">
    <source>
        <dbReference type="ARBA" id="ARBA00022989"/>
    </source>
</evidence>
<dbReference type="CDD" id="cd04077">
    <property type="entry name" value="Peptidases_S8_PCSK9_ProteinaseK_like"/>
    <property type="match status" value="1"/>
</dbReference>
<feature type="transmembrane region" description="Helical" evidence="25">
    <location>
        <begin position="694"/>
        <end position="717"/>
    </location>
</feature>
<keyword evidence="12 23" id="KW-0720">Serine protease</keyword>
<organism evidence="28 29">
    <name type="scientific">Aspergillus welwitschiae</name>
    <dbReference type="NCBI Taxonomy" id="1341132"/>
    <lineage>
        <taxon>Eukaryota</taxon>
        <taxon>Fungi</taxon>
        <taxon>Dikarya</taxon>
        <taxon>Ascomycota</taxon>
        <taxon>Pezizomycotina</taxon>
        <taxon>Eurotiomycetes</taxon>
        <taxon>Eurotiomycetidae</taxon>
        <taxon>Eurotiales</taxon>
        <taxon>Aspergillaceae</taxon>
        <taxon>Aspergillus</taxon>
        <taxon>Aspergillus subgen. Circumdati</taxon>
    </lineage>
</organism>
<evidence type="ECO:0000256" key="14">
    <source>
        <dbReference type="ARBA" id="ARBA00023136"/>
    </source>
</evidence>
<protein>
    <recommendedName>
        <fullName evidence="6">Alkaline protease 1</fullName>
        <ecNumber evidence="5">3.4.21.63</ecNumber>
    </recommendedName>
    <alternativeName>
        <fullName evidence="21">Aspergillopeptidase B</fullName>
    </alternativeName>
    <alternativeName>
        <fullName evidence="20">Aspergillus proteinase B</fullName>
    </alternativeName>
    <alternativeName>
        <fullName evidence="19">Elastase</fullName>
    </alternativeName>
    <alternativeName>
        <fullName evidence="18">Elastinolytic serine proteinase</fullName>
    </alternativeName>
    <alternativeName>
        <fullName evidence="17">Oryzin</fullName>
    </alternativeName>
</protein>
<evidence type="ECO:0000313" key="29">
    <source>
        <dbReference type="Proteomes" id="UP000253729"/>
    </source>
</evidence>
<dbReference type="Gene3D" id="3.40.50.200">
    <property type="entry name" value="Peptidase S8/S53 domain"/>
    <property type="match status" value="1"/>
</dbReference>
<evidence type="ECO:0000256" key="15">
    <source>
        <dbReference type="ARBA" id="ARBA00023145"/>
    </source>
</evidence>
<keyword evidence="11 23" id="KW-0378">Hydrolase</keyword>
<dbReference type="Pfam" id="PF00082">
    <property type="entry name" value="Peptidase_S8"/>
    <property type="match status" value="1"/>
</dbReference>
<dbReference type="EC" id="3.4.21.63" evidence="5"/>
<dbReference type="GO" id="GO:0016020">
    <property type="term" value="C:membrane"/>
    <property type="evidence" value="ECO:0007669"/>
    <property type="project" value="UniProtKB-SubCell"/>
</dbReference>
<dbReference type="InterPro" id="IPR023828">
    <property type="entry name" value="Peptidase_S8_Ser-AS"/>
</dbReference>
<gene>
    <name evidence="28" type="ORF">BDQ94DRAFT_179231</name>
</gene>
<keyword evidence="10 26" id="KW-0732">Signal</keyword>
<dbReference type="PROSITE" id="PS51892">
    <property type="entry name" value="SUBTILASE"/>
    <property type="match status" value="1"/>
</dbReference>
<dbReference type="FunFam" id="3.30.70.80:FF:000008">
    <property type="entry name" value="Alkaline protease 1"/>
    <property type="match status" value="1"/>
</dbReference>
<evidence type="ECO:0000256" key="11">
    <source>
        <dbReference type="ARBA" id="ARBA00022801"/>
    </source>
</evidence>
<dbReference type="Pfam" id="PF05922">
    <property type="entry name" value="Inhibitor_I9"/>
    <property type="match status" value="1"/>
</dbReference>
<feature type="active site" description="Charge relay system" evidence="23">
    <location>
        <position position="349"/>
    </location>
</feature>
<evidence type="ECO:0000256" key="25">
    <source>
        <dbReference type="SAM" id="Phobius"/>
    </source>
</evidence>
<dbReference type="InterPro" id="IPR036259">
    <property type="entry name" value="MFS_trans_sf"/>
</dbReference>
<comment type="subcellular location">
    <subcellularLocation>
        <location evidence="2">Membrane</location>
        <topology evidence="2">Multi-pass membrane protein</topology>
    </subcellularLocation>
    <subcellularLocation>
        <location evidence="3">Secreted</location>
    </subcellularLocation>
</comment>
<evidence type="ECO:0000256" key="16">
    <source>
        <dbReference type="ARBA" id="ARBA00023180"/>
    </source>
</evidence>
<dbReference type="Gene3D" id="1.20.1250.20">
    <property type="entry name" value="MFS general substrate transporter like domains"/>
    <property type="match status" value="1"/>
</dbReference>
<keyword evidence="16" id="KW-0325">Glycoprotein</keyword>
<feature type="active site" description="Charge relay system" evidence="23">
    <location>
        <position position="193"/>
    </location>
</feature>
<sequence>MAFLKRILPLLALILPAVFSATEQVPHPTIQTIPGKYIVTFKSGIDNAKIESHAAWVTELHRRSLEGRSTTEDDLPAGIERTYRIANFAGYAGSFDEKTIEEIRKHDHVAYVEQDQVWYLDTLVTERRAPWGLGSISHRGASSTDYIYDDSAGEGTYAYVVDTGILATHNEFGGRASLAYNAAGGEHVDGVGHGTHVAGTIGGKTYGVSKNAHLMSVKVFVGESSSTSVILDGFNWAANDIVSKNRTSKAAINMSLGGGYSYAFNNAVENAFDEGVLSCVAAGNENRDAARTSPASAPNAITVAAINRSNARASFSNYGSVVDIFAPGEQVLSAWTGSNSATNTISGTSMATPHVTGLILYLMGLRDLATPAAATTELKRLATRNAVTNVAGSPNLLAYNGNSGVSSLILTMRTVARVIAAPVESEKETLLALLPQYGLKLAPDGIHIQWALGNCRHPRNWSLQRKVYDTTLIIFLEFFTTAISTAGSTAADNAVHDFKISKTLSIFLFVSIYLIGQAIGGVVFPPYSEVFGRKKLYVASSALYGMSCILIASVPSLIGVAMGRCLCGVLSAIPTTVVVGSIEDTFNSRERVWVICLWTMFANLGLVVGPILSTFVVAYTHWRWLFYIAAIVTGVLTLLLLTIHESRPSLLLAREVATLRKVTKIDTLEGLNPDKAPDMRSFVRIALFRPIRLLFTELIVSTVSIISAVAIALVYLFTEALPPIYESFGFTRKQACLPFVAIGLGLSLGLLTRCLDLRIITHHRAQGRPLLPEDKLTGFWIGAPILAVALWLFAWTIPPAVTNLPWLVSVAALVLAGYSLNEIDYVLGGYLTDSYLSYAASGLAALSLVRALLSAALPLISAPMLERLGANYSVSVLATVATVFCAVPPLFSKYGRRIRARSAFARFSLTVYREYSVDEEGY</sequence>
<evidence type="ECO:0000256" key="6">
    <source>
        <dbReference type="ARBA" id="ARBA00019429"/>
    </source>
</evidence>
<evidence type="ECO:0000256" key="7">
    <source>
        <dbReference type="ARBA" id="ARBA00022525"/>
    </source>
</evidence>
<comment type="function">
    <text evidence="22">Secreted alkaline protease that allows assimilation of proteinaceous substrates.</text>
</comment>
<comment type="similarity">
    <text evidence="4 23 24">Belongs to the peptidase S8 family.</text>
</comment>
<evidence type="ECO:0000256" key="10">
    <source>
        <dbReference type="ARBA" id="ARBA00022729"/>
    </source>
</evidence>
<dbReference type="PROSITE" id="PS00136">
    <property type="entry name" value="SUBTILASE_ASP"/>
    <property type="match status" value="1"/>
</dbReference>
<evidence type="ECO:0000256" key="5">
    <source>
        <dbReference type="ARBA" id="ARBA00011951"/>
    </source>
</evidence>
<keyword evidence="13 25" id="KW-1133">Transmembrane helix</keyword>
<dbReference type="GO" id="GO:0005576">
    <property type="term" value="C:extracellular region"/>
    <property type="evidence" value="ECO:0007669"/>
    <property type="project" value="UniProtKB-SubCell"/>
</dbReference>
<feature type="chain" id="PRO_5017613586" description="Alkaline protease 1" evidence="26">
    <location>
        <begin position="21"/>
        <end position="922"/>
    </location>
</feature>
<evidence type="ECO:0000256" key="12">
    <source>
        <dbReference type="ARBA" id="ARBA00022825"/>
    </source>
</evidence>
<feature type="transmembrane region" description="Helical" evidence="25">
    <location>
        <begin position="776"/>
        <end position="798"/>
    </location>
</feature>
<feature type="active site" description="Charge relay system" evidence="23">
    <location>
        <position position="162"/>
    </location>
</feature>
<dbReference type="InterPro" id="IPR037045">
    <property type="entry name" value="S8pro/Inhibitor_I9_sf"/>
</dbReference>
<evidence type="ECO:0000256" key="4">
    <source>
        <dbReference type="ARBA" id="ARBA00011073"/>
    </source>
</evidence>
<keyword evidence="14 25" id="KW-0472">Membrane</keyword>
<dbReference type="RefSeq" id="XP_026625881.1">
    <property type="nucleotide sequence ID" value="XM_026773320.1"/>
</dbReference>
<evidence type="ECO:0000256" key="20">
    <source>
        <dbReference type="ARBA" id="ARBA00033045"/>
    </source>
</evidence>
<evidence type="ECO:0000256" key="26">
    <source>
        <dbReference type="SAM" id="SignalP"/>
    </source>
</evidence>
<feature type="transmembrane region" description="Helical" evidence="25">
    <location>
        <begin position="835"/>
        <end position="860"/>
    </location>
</feature>
<dbReference type="InterPro" id="IPR036852">
    <property type="entry name" value="Peptidase_S8/S53_dom_sf"/>
</dbReference>
<feature type="domain" description="Major facilitator superfamily (MFS) profile" evidence="27">
    <location>
        <begin position="466"/>
        <end position="896"/>
    </location>
</feature>
<dbReference type="SUPFAM" id="SSF52743">
    <property type="entry name" value="Subtilisin-like"/>
    <property type="match status" value="1"/>
</dbReference>
<dbReference type="SUPFAM" id="SSF54897">
    <property type="entry name" value="Protease propeptides/inhibitors"/>
    <property type="match status" value="1"/>
</dbReference>
<feature type="transmembrane region" description="Helical" evidence="25">
    <location>
        <begin position="804"/>
        <end position="823"/>
    </location>
</feature>
<dbReference type="Gene3D" id="3.30.70.80">
    <property type="entry name" value="Peptidase S8 propeptide/proteinase inhibitor I9"/>
    <property type="match status" value="1"/>
</dbReference>
<dbReference type="PROSITE" id="PS50850">
    <property type="entry name" value="MFS"/>
    <property type="match status" value="1"/>
</dbReference>
<dbReference type="InterPro" id="IPR020846">
    <property type="entry name" value="MFS_dom"/>
</dbReference>
<dbReference type="GO" id="GO:0004252">
    <property type="term" value="F:serine-type endopeptidase activity"/>
    <property type="evidence" value="ECO:0007669"/>
    <property type="project" value="UniProtKB-UniRule"/>
</dbReference>
<accession>A0A3F3Q0X3</accession>
<proteinExistence type="inferred from homology"/>
<keyword evidence="7" id="KW-0964">Secreted</keyword>